<dbReference type="AlphaFoldDB" id="A0A495VWB8"/>
<feature type="transmembrane region" description="Helical" evidence="1">
    <location>
        <begin position="163"/>
        <end position="184"/>
    </location>
</feature>
<evidence type="ECO:0000256" key="1">
    <source>
        <dbReference type="SAM" id="Phobius"/>
    </source>
</evidence>
<evidence type="ECO:0000313" key="3">
    <source>
        <dbReference type="EMBL" id="RKT52843.1"/>
    </source>
</evidence>
<keyword evidence="1" id="KW-0472">Membrane</keyword>
<evidence type="ECO:0000313" key="4">
    <source>
        <dbReference type="Proteomes" id="UP000282084"/>
    </source>
</evidence>
<protein>
    <recommendedName>
        <fullName evidence="2">Double-GTPase 2 domain-containing protein</fullName>
    </recommendedName>
</protein>
<dbReference type="Pfam" id="PF19993">
    <property type="entry name" value="DO-GTPase2"/>
    <property type="match status" value="1"/>
</dbReference>
<proteinExistence type="predicted"/>
<feature type="transmembrane region" description="Helical" evidence="1">
    <location>
        <begin position="133"/>
        <end position="156"/>
    </location>
</feature>
<feature type="domain" description="Double-GTPase 2" evidence="2">
    <location>
        <begin position="276"/>
        <end position="469"/>
    </location>
</feature>
<reference evidence="3 4" key="1">
    <citation type="submission" date="2018-10" db="EMBL/GenBank/DDBJ databases">
        <title>Sequencing the genomes of 1000 actinobacteria strains.</title>
        <authorList>
            <person name="Klenk H.-P."/>
        </authorList>
    </citation>
    <scope>NUCLEOTIDE SEQUENCE [LARGE SCALE GENOMIC DNA]</scope>
    <source>
        <strain evidence="3 4">DSM 43800</strain>
    </source>
</reference>
<sequence length="536" mass="57442">MHPVVVLLLLALLCTVGPYALGLTAAVGACVAFCVGMAEFATAAFAGFTPHGPIGHLRIAPPQPSDTGPDPAYRSYYAGPVLLDYRKVLAQTYRRMWARVVRDEADDPVVRPAPPMVERVWDWREDTVLPGLLAVPAAVAAVAGLVGGALAAAALVAFTSLVFLALLVVLVTGALLTAGGARLLEFGVLFLRGITLECPACHERVTRPIYRCDAPGCGAAHRKLVPGTAGVLRRTCRCHRVLPTLLALGKNRLSAQCGACRHELPEKGLSAPTVHITVVAGPKAGKSVFMHSAVSRLRLRDEGFEFADPRAKESFERNVELGVHLDPSRALKTATVKPRAYNVFVGRGRARRLLYLYDPAGEHVASVDHLADAQFLAFTKGVVFIVDPFSLRQVRADTDRAVLGRVSASHTAPKEVLERFVEALVERGSARRDNRIGIPVALVLTKCDGLLDPAGAAHPCAGLGAAPRAERDRAIRSWLTANGQHDVLSSLDNHFAAVSCFAVSYRDAVEVGGQHDTVNDDPAAPLRWLLDRKEEG</sequence>
<keyword evidence="4" id="KW-1185">Reference proteome</keyword>
<keyword evidence="1" id="KW-1133">Transmembrane helix</keyword>
<dbReference type="Proteomes" id="UP000282084">
    <property type="component" value="Unassembled WGS sequence"/>
</dbReference>
<comment type="caution">
    <text evidence="3">The sequence shown here is derived from an EMBL/GenBank/DDBJ whole genome shotgun (WGS) entry which is preliminary data.</text>
</comment>
<gene>
    <name evidence="3" type="ORF">C8E97_1381</name>
</gene>
<dbReference type="OrthoDB" id="2990125at2"/>
<dbReference type="EMBL" id="RBXO01000001">
    <property type="protein sequence ID" value="RKT52843.1"/>
    <property type="molecule type" value="Genomic_DNA"/>
</dbReference>
<name>A0A495VWB8_9PSEU</name>
<organism evidence="3 4">
    <name type="scientific">Saccharothrix australiensis</name>
    <dbReference type="NCBI Taxonomy" id="2072"/>
    <lineage>
        <taxon>Bacteria</taxon>
        <taxon>Bacillati</taxon>
        <taxon>Actinomycetota</taxon>
        <taxon>Actinomycetes</taxon>
        <taxon>Pseudonocardiales</taxon>
        <taxon>Pseudonocardiaceae</taxon>
        <taxon>Saccharothrix</taxon>
    </lineage>
</organism>
<dbReference type="InterPro" id="IPR045528">
    <property type="entry name" value="DO-GTPase2"/>
</dbReference>
<dbReference type="RefSeq" id="WP_121002692.1">
    <property type="nucleotide sequence ID" value="NZ_RBXO01000001.1"/>
</dbReference>
<keyword evidence="1" id="KW-0812">Transmembrane</keyword>
<accession>A0A495VWB8</accession>
<evidence type="ECO:0000259" key="2">
    <source>
        <dbReference type="Pfam" id="PF19993"/>
    </source>
</evidence>